<sequence>MQQTKNITVIPARRRVGNSAKESEIPKLRVAAYCRVSTDSDEQATSYEAQVEHYTDYIRKNPEWEFAGIFADDGISGTNTKKREEFNKENNALLTEEQRLRAEKDKLVSFVGGDKVRMKELQKLMAFTSKGEMLIAFSDEMFLAFVESITVETRERIVFHLKSGLNLTERLVM</sequence>
<dbReference type="GO" id="GO:0000150">
    <property type="term" value="F:DNA strand exchange activity"/>
    <property type="evidence" value="ECO:0007669"/>
    <property type="project" value="InterPro"/>
</dbReference>
<organism evidence="2">
    <name type="scientific">uncultured prokaryote</name>
    <dbReference type="NCBI Taxonomy" id="198431"/>
    <lineage>
        <taxon>unclassified sequences</taxon>
        <taxon>environmental samples</taxon>
    </lineage>
</organism>
<dbReference type="Gene3D" id="3.40.50.1390">
    <property type="entry name" value="Resolvase, N-terminal catalytic domain"/>
    <property type="match status" value="1"/>
</dbReference>
<reference evidence="2" key="1">
    <citation type="submission" date="2015-06" db="EMBL/GenBank/DDBJ databases">
        <authorList>
            <person name="Joergensen T."/>
        </authorList>
    </citation>
    <scope>NUCLEOTIDE SEQUENCE</scope>
    <source>
        <strain evidence="2">RGFK1030</strain>
    </source>
</reference>
<dbReference type="Pfam" id="PF00239">
    <property type="entry name" value="Resolvase"/>
    <property type="match status" value="1"/>
</dbReference>
<dbReference type="CDD" id="cd00338">
    <property type="entry name" value="Ser_Recombinase"/>
    <property type="match status" value="1"/>
</dbReference>
<dbReference type="GO" id="GO:0003677">
    <property type="term" value="F:DNA binding"/>
    <property type="evidence" value="ECO:0007669"/>
    <property type="project" value="InterPro"/>
</dbReference>
<evidence type="ECO:0000259" key="1">
    <source>
        <dbReference type="SMART" id="SM00857"/>
    </source>
</evidence>
<evidence type="ECO:0000313" key="2">
    <source>
        <dbReference type="EMBL" id="CRY96276.1"/>
    </source>
</evidence>
<feature type="domain" description="Resolvase/invertase-type recombinase catalytic" evidence="1">
    <location>
        <begin position="30"/>
        <end position="168"/>
    </location>
</feature>
<dbReference type="AlphaFoldDB" id="A0A0H5Q2P3"/>
<reference evidence="2" key="2">
    <citation type="submission" date="2015-07" db="EMBL/GenBank/DDBJ databases">
        <title>Plasmids, circular viruses and viroids from rat gut.</title>
        <authorList>
            <person name="Jorgensen T.J."/>
            <person name="Hansen M.A."/>
            <person name="Xu Z."/>
            <person name="Tabak M.A."/>
            <person name="Sorensen S.J."/>
            <person name="Hansen L.H."/>
        </authorList>
    </citation>
    <scope>NUCLEOTIDE SEQUENCE</scope>
    <source>
        <strain evidence="2">RGFK1030</strain>
    </source>
</reference>
<accession>A0A0H5Q2P3</accession>
<name>A0A0H5Q2P3_9ZZZZ</name>
<dbReference type="InterPro" id="IPR036162">
    <property type="entry name" value="Resolvase-like_N_sf"/>
</dbReference>
<dbReference type="SMART" id="SM00857">
    <property type="entry name" value="Resolvase"/>
    <property type="match status" value="1"/>
</dbReference>
<dbReference type="InterPro" id="IPR006119">
    <property type="entry name" value="Resolv_N"/>
</dbReference>
<protein>
    <recommendedName>
        <fullName evidence="1">Resolvase/invertase-type recombinase catalytic domain-containing protein</fullName>
    </recommendedName>
</protein>
<dbReference type="EMBL" id="LN853613">
    <property type="protein sequence ID" value="CRY96276.1"/>
    <property type="molecule type" value="Genomic_DNA"/>
</dbReference>
<dbReference type="SUPFAM" id="SSF53041">
    <property type="entry name" value="Resolvase-like"/>
    <property type="match status" value="1"/>
</dbReference>
<proteinExistence type="predicted"/>